<dbReference type="SUPFAM" id="SSF47413">
    <property type="entry name" value="lambda repressor-like DNA-binding domains"/>
    <property type="match status" value="1"/>
</dbReference>
<name>A0A2S0PEG3_9NEIS</name>
<dbReference type="Proteomes" id="UP000244173">
    <property type="component" value="Chromosome"/>
</dbReference>
<gene>
    <name evidence="2" type="ORF">DAI18_18280</name>
</gene>
<evidence type="ECO:0000313" key="2">
    <source>
        <dbReference type="EMBL" id="AVY95774.1"/>
    </source>
</evidence>
<dbReference type="Gene3D" id="1.10.260.40">
    <property type="entry name" value="lambda repressor-like DNA-binding domains"/>
    <property type="match status" value="1"/>
</dbReference>
<proteinExistence type="predicted"/>
<dbReference type="PROSITE" id="PS50943">
    <property type="entry name" value="HTH_CROC1"/>
    <property type="match status" value="1"/>
</dbReference>
<keyword evidence="3" id="KW-1185">Reference proteome</keyword>
<dbReference type="GO" id="GO:0003677">
    <property type="term" value="F:DNA binding"/>
    <property type="evidence" value="ECO:0007669"/>
    <property type="project" value="InterPro"/>
</dbReference>
<accession>A0A2S0PEG3</accession>
<protein>
    <recommendedName>
        <fullName evidence="1">HTH cro/C1-type domain-containing protein</fullName>
    </recommendedName>
</protein>
<feature type="domain" description="HTH cro/C1-type" evidence="1">
    <location>
        <begin position="11"/>
        <end position="58"/>
    </location>
</feature>
<dbReference type="InterPro" id="IPR001387">
    <property type="entry name" value="Cro/C1-type_HTH"/>
</dbReference>
<evidence type="ECO:0000259" key="1">
    <source>
        <dbReference type="PROSITE" id="PS50943"/>
    </source>
</evidence>
<dbReference type="Pfam" id="PF15943">
    <property type="entry name" value="YdaS_toxin"/>
    <property type="match status" value="1"/>
</dbReference>
<dbReference type="InterPro" id="IPR031856">
    <property type="entry name" value="YdaS_toxin-like"/>
</dbReference>
<dbReference type="InterPro" id="IPR059216">
    <property type="entry name" value="LeuA_carph_isopro_dom"/>
</dbReference>
<dbReference type="NCBIfam" id="NF046037">
    <property type="entry name" value="carphisopro"/>
    <property type="match status" value="1"/>
</dbReference>
<sequence>MTNIAQEAVDRAGGSQSDLAKKIGVSPQAVQQWVAKGFVPPKRCRRVSEATKLPLARLLAAYEAAEKSITAS</sequence>
<dbReference type="EMBL" id="CP028519">
    <property type="protein sequence ID" value="AVY95774.1"/>
    <property type="molecule type" value="Genomic_DNA"/>
</dbReference>
<dbReference type="RefSeq" id="WP_107890165.1">
    <property type="nucleotide sequence ID" value="NZ_CP028519.1"/>
</dbReference>
<dbReference type="CDD" id="cd00093">
    <property type="entry name" value="HTH_XRE"/>
    <property type="match status" value="1"/>
</dbReference>
<dbReference type="AlphaFoldDB" id="A0A2S0PEG3"/>
<dbReference type="InterPro" id="IPR010982">
    <property type="entry name" value="Lambda_DNA-bd_dom_sf"/>
</dbReference>
<dbReference type="OrthoDB" id="8596250at2"/>
<reference evidence="2 3" key="1">
    <citation type="submission" date="2018-04" db="EMBL/GenBank/DDBJ databases">
        <title>Denitrifier Microvirgula.</title>
        <authorList>
            <person name="Anderson E."/>
            <person name="Jang J."/>
            <person name="Ishii S."/>
        </authorList>
    </citation>
    <scope>NUCLEOTIDE SEQUENCE [LARGE SCALE GENOMIC DNA]</scope>
    <source>
        <strain evidence="2 3">BE2.4</strain>
    </source>
</reference>
<organism evidence="2 3">
    <name type="scientific">Microvirgula aerodenitrificans</name>
    <dbReference type="NCBI Taxonomy" id="57480"/>
    <lineage>
        <taxon>Bacteria</taxon>
        <taxon>Pseudomonadati</taxon>
        <taxon>Pseudomonadota</taxon>
        <taxon>Betaproteobacteria</taxon>
        <taxon>Neisseriales</taxon>
        <taxon>Aquaspirillaceae</taxon>
        <taxon>Microvirgula</taxon>
    </lineage>
</organism>
<evidence type="ECO:0000313" key="3">
    <source>
        <dbReference type="Proteomes" id="UP000244173"/>
    </source>
</evidence>
<dbReference type="KEGG" id="maer:DAI18_18280"/>